<dbReference type="Proteomes" id="UP000284842">
    <property type="component" value="Unassembled WGS sequence"/>
</dbReference>
<protein>
    <submittedName>
        <fullName evidence="1">Uncharacterized protein</fullName>
    </submittedName>
</protein>
<gene>
    <name evidence="1" type="ORF">CVT24_002637</name>
</gene>
<proteinExistence type="predicted"/>
<dbReference type="AlphaFoldDB" id="A0A409YU65"/>
<keyword evidence="2" id="KW-1185">Reference proteome</keyword>
<sequence length="723" mass="80717">MSVIGKTFKLDIDFRQLQQVVDRILQDLVPLTHARNLIDETTTEELSKHVSAVVQAAERNMLALGHLSLGFGHFFLCLKGWDNLKPKERLMSFNDACIQLLIAHGDTSDAHRVYKETAEGLQLLFNGSVENHGKDTILTVESTTTDKDNSVIHSTLEQINSSLQRNLSNAQDLTDSVAAWLLEFNQMIQSYLQDENASLDIPLDQLPFVPENWDGSFGKLATIISRGQDDQNKILVKYSSLFTLTPSNVSDCCQQERRQRIPLTNLPPHKLAVPEARGPTPQATPFPSRIVLNALQGGGEFSIDLISTDQTTAGQSVVRGLFDIKPRGAGCYHTITIRCGFKSMGPETLTPERFQIVDRRPKTEKHIAEDSGGKPGDWKPTVKTVLVKPDLLEIWNGAFPGHLFPESTFLPLRPSTSLSISDMKSTFRYPGFCSFMQSFRSLGLLNQYDKIHVQDWNTFVKLLFAHSVVDHSIGVAQLHDALVLLVPRFKLSRIRNLCLQPPLPEGNCTLLHLVGGLHPDPSLCPSEDQHTALPHRAAHGATHHILTPGLWKQTIGPAIVHLLKDEIYGVHVSSMVLVQLSLTNPGDEPVMEKHIVIWVSVFPSTTPEESCRNANAPILATLANHNVQDAALHWIEGAPERFVAGPAMMEVVDETDPTAYIRRAAFTNKHARRIKEDELKNLKEEIVMLDEYLKLMKSSRDEIDNRAIGWLDYAPRIQNNVDN</sequence>
<organism evidence="1 2">
    <name type="scientific">Panaeolus cyanescens</name>
    <dbReference type="NCBI Taxonomy" id="181874"/>
    <lineage>
        <taxon>Eukaryota</taxon>
        <taxon>Fungi</taxon>
        <taxon>Dikarya</taxon>
        <taxon>Basidiomycota</taxon>
        <taxon>Agaricomycotina</taxon>
        <taxon>Agaricomycetes</taxon>
        <taxon>Agaricomycetidae</taxon>
        <taxon>Agaricales</taxon>
        <taxon>Agaricineae</taxon>
        <taxon>Galeropsidaceae</taxon>
        <taxon>Panaeolus</taxon>
    </lineage>
</organism>
<evidence type="ECO:0000313" key="2">
    <source>
        <dbReference type="Proteomes" id="UP000284842"/>
    </source>
</evidence>
<evidence type="ECO:0000313" key="1">
    <source>
        <dbReference type="EMBL" id="PPR06509.1"/>
    </source>
</evidence>
<reference evidence="1 2" key="1">
    <citation type="journal article" date="2018" name="Evol. Lett.">
        <title>Horizontal gene cluster transfer increased hallucinogenic mushroom diversity.</title>
        <authorList>
            <person name="Reynolds H.T."/>
            <person name="Vijayakumar V."/>
            <person name="Gluck-Thaler E."/>
            <person name="Korotkin H.B."/>
            <person name="Matheny P.B."/>
            <person name="Slot J.C."/>
        </authorList>
    </citation>
    <scope>NUCLEOTIDE SEQUENCE [LARGE SCALE GENOMIC DNA]</scope>
    <source>
        <strain evidence="1 2">2629</strain>
    </source>
</reference>
<accession>A0A409YU65</accession>
<dbReference type="InParanoid" id="A0A409YU65"/>
<comment type="caution">
    <text evidence="1">The sequence shown here is derived from an EMBL/GenBank/DDBJ whole genome shotgun (WGS) entry which is preliminary data.</text>
</comment>
<dbReference type="OrthoDB" id="5424209at2759"/>
<name>A0A409YU65_9AGAR</name>
<dbReference type="EMBL" id="NHTK01000633">
    <property type="protein sequence ID" value="PPR06509.1"/>
    <property type="molecule type" value="Genomic_DNA"/>
</dbReference>